<dbReference type="InterPro" id="IPR005135">
    <property type="entry name" value="Endo/exonuclease/phosphatase"/>
</dbReference>
<feature type="chain" id="PRO_5041937420" description="Endonuclease/exonuclease/phosphatase domain-containing protein" evidence="1">
    <location>
        <begin position="21"/>
        <end position="376"/>
    </location>
</feature>
<evidence type="ECO:0000313" key="4">
    <source>
        <dbReference type="Proteomes" id="UP001054902"/>
    </source>
</evidence>
<dbReference type="AlphaFoldDB" id="A0AAD3CR53"/>
<keyword evidence="4" id="KW-1185">Reference proteome</keyword>
<dbReference type="InterPro" id="IPR036691">
    <property type="entry name" value="Endo/exonu/phosph_ase_sf"/>
</dbReference>
<dbReference type="CDD" id="cd09083">
    <property type="entry name" value="EEP-1"/>
    <property type="match status" value="1"/>
</dbReference>
<accession>A0AAD3CR53</accession>
<dbReference type="PANTHER" id="PTHR12121">
    <property type="entry name" value="CARBON CATABOLITE REPRESSOR PROTEIN 4"/>
    <property type="match status" value="1"/>
</dbReference>
<gene>
    <name evidence="3" type="ORF">CTEN210_06844</name>
</gene>
<dbReference type="EMBL" id="BLLK01000038">
    <property type="protein sequence ID" value="GFH50368.1"/>
    <property type="molecule type" value="Genomic_DNA"/>
</dbReference>
<dbReference type="SUPFAM" id="SSF56219">
    <property type="entry name" value="DNase I-like"/>
    <property type="match status" value="1"/>
</dbReference>
<dbReference type="Proteomes" id="UP001054902">
    <property type="component" value="Unassembled WGS sequence"/>
</dbReference>
<protein>
    <recommendedName>
        <fullName evidence="2">Endonuclease/exonuclease/phosphatase domain-containing protein</fullName>
    </recommendedName>
</protein>
<dbReference type="GO" id="GO:0000175">
    <property type="term" value="F:3'-5'-RNA exonuclease activity"/>
    <property type="evidence" value="ECO:0007669"/>
    <property type="project" value="TreeGrafter"/>
</dbReference>
<dbReference type="Gene3D" id="3.60.10.10">
    <property type="entry name" value="Endonuclease/exonuclease/phosphatase"/>
    <property type="match status" value="1"/>
</dbReference>
<feature type="domain" description="Endonuclease/exonuclease/phosphatase" evidence="2">
    <location>
        <begin position="92"/>
        <end position="367"/>
    </location>
</feature>
<organism evidence="3 4">
    <name type="scientific">Chaetoceros tenuissimus</name>
    <dbReference type="NCBI Taxonomy" id="426638"/>
    <lineage>
        <taxon>Eukaryota</taxon>
        <taxon>Sar</taxon>
        <taxon>Stramenopiles</taxon>
        <taxon>Ochrophyta</taxon>
        <taxon>Bacillariophyta</taxon>
        <taxon>Coscinodiscophyceae</taxon>
        <taxon>Chaetocerotophycidae</taxon>
        <taxon>Chaetocerotales</taxon>
        <taxon>Chaetocerotaceae</taxon>
        <taxon>Chaetoceros</taxon>
    </lineage>
</organism>
<reference evidence="3 4" key="1">
    <citation type="journal article" date="2021" name="Sci. Rep.">
        <title>The genome of the diatom Chaetoceros tenuissimus carries an ancient integrated fragment of an extant virus.</title>
        <authorList>
            <person name="Hongo Y."/>
            <person name="Kimura K."/>
            <person name="Takaki Y."/>
            <person name="Yoshida Y."/>
            <person name="Baba S."/>
            <person name="Kobayashi G."/>
            <person name="Nagasaki K."/>
            <person name="Hano T."/>
            <person name="Tomaru Y."/>
        </authorList>
    </citation>
    <scope>NUCLEOTIDE SEQUENCE [LARGE SCALE GENOMIC DNA]</scope>
    <source>
        <strain evidence="3 4">NIES-3715</strain>
    </source>
</reference>
<name>A0AAD3CR53_9STRA</name>
<comment type="caution">
    <text evidence="3">The sequence shown here is derived from an EMBL/GenBank/DDBJ whole genome shotgun (WGS) entry which is preliminary data.</text>
</comment>
<evidence type="ECO:0000256" key="1">
    <source>
        <dbReference type="SAM" id="SignalP"/>
    </source>
</evidence>
<evidence type="ECO:0000259" key="2">
    <source>
        <dbReference type="Pfam" id="PF03372"/>
    </source>
</evidence>
<dbReference type="InterPro" id="IPR050410">
    <property type="entry name" value="CCR4/nocturin_mRNA_transcr"/>
</dbReference>
<keyword evidence="1" id="KW-0732">Signal</keyword>
<evidence type="ECO:0000313" key="3">
    <source>
        <dbReference type="EMBL" id="GFH50368.1"/>
    </source>
</evidence>
<feature type="signal peptide" evidence="1">
    <location>
        <begin position="1"/>
        <end position="20"/>
    </location>
</feature>
<dbReference type="PANTHER" id="PTHR12121:SF36">
    <property type="entry name" value="ENDONUCLEASE_EXONUCLEASE_PHOSPHATASE DOMAIN-CONTAINING PROTEIN"/>
    <property type="match status" value="1"/>
</dbReference>
<proteinExistence type="predicted"/>
<dbReference type="Pfam" id="PF03372">
    <property type="entry name" value="Exo_endo_phos"/>
    <property type="match status" value="1"/>
</dbReference>
<sequence>MKLLLFILTTLQLVTTFTNGEKIESKQTSHLRGTTRKLHAVSTSDLSAFDEILHLHDESETELYKQMDSQSTSSLNGYENSTLSDDEIKVLTFNLKVPSYFTDGKNAWKYRKGKVIELIQKIQPTILGTQEGVSFVLEQLQEGIGEHHYGRFGAARDPKRLIALQPNEHNQIFYDKSKVEFMIGNNFWLSENPNEPGKSAGFHGNHRRIVTWAKFKLKSTGQEFFVFNTHLDNKDIENGNSEARVKGIDLLIKEMKSITSQCPDTPVIVMGDFNSKRDAYPHKALIEKNGFRDAWTEAESQEGEVAYSFHNWLGVANPLELHCMNSDPGSEQIDFITYYPSSISVRKTSVITEKWERYGEDRYYSDHFPILSYLTL</sequence>